<name>F4QNG6_9CAUL</name>
<sequence length="181" mass="19715">MKRRIGPERTQIAQNSLNTRRRSRRHRGQGVRADDLLPLRIGYRRAWRVHLGQGGAIGPLRRAARGIAGRVGIQSRHLLGFAGIAQPQGQFELLGHLPRIVGEQRPALDVLRVAVLSPGTRRISAQCVGGITIQAGQLTDPPWVGALGQRQAEIGLIVGAIDIGVVPRQVFLDVETTHQPV</sequence>
<proteinExistence type="predicted"/>
<dbReference type="AlphaFoldDB" id="F4QNG6"/>
<keyword evidence="3" id="KW-1185">Reference proteome</keyword>
<gene>
    <name evidence="2" type="ORF">ABI_22860</name>
</gene>
<dbReference type="EMBL" id="GL883078">
    <property type="protein sequence ID" value="EGF90874.1"/>
    <property type="molecule type" value="Genomic_DNA"/>
</dbReference>
<evidence type="ECO:0000313" key="3">
    <source>
        <dbReference type="Proteomes" id="UP000006512"/>
    </source>
</evidence>
<dbReference type="HOGENOM" id="CLU_1486162_0_0_5"/>
<organism evidence="2 3">
    <name type="scientific">Asticcacaulis biprosthecium C19</name>
    <dbReference type="NCBI Taxonomy" id="715226"/>
    <lineage>
        <taxon>Bacteria</taxon>
        <taxon>Pseudomonadati</taxon>
        <taxon>Pseudomonadota</taxon>
        <taxon>Alphaproteobacteria</taxon>
        <taxon>Caulobacterales</taxon>
        <taxon>Caulobacteraceae</taxon>
        <taxon>Asticcacaulis</taxon>
    </lineage>
</organism>
<evidence type="ECO:0000313" key="2">
    <source>
        <dbReference type="EMBL" id="EGF90874.1"/>
    </source>
</evidence>
<feature type="compositionally biased region" description="Basic residues" evidence="1">
    <location>
        <begin position="19"/>
        <end position="29"/>
    </location>
</feature>
<evidence type="ECO:0000256" key="1">
    <source>
        <dbReference type="SAM" id="MobiDB-lite"/>
    </source>
</evidence>
<dbReference type="Proteomes" id="UP000006512">
    <property type="component" value="Unassembled WGS sequence"/>
</dbReference>
<accession>F4QNG6</accession>
<protein>
    <submittedName>
        <fullName evidence="2">Uncharacterized protein</fullName>
    </submittedName>
</protein>
<feature type="region of interest" description="Disordered" evidence="1">
    <location>
        <begin position="1"/>
        <end position="29"/>
    </location>
</feature>
<reference evidence="3" key="1">
    <citation type="submission" date="2011-03" db="EMBL/GenBank/DDBJ databases">
        <title>Draft genome sequence of Brevundimonas diminuta.</title>
        <authorList>
            <person name="Brown P.J.B."/>
            <person name="Buechlein A."/>
            <person name="Hemmerich C."/>
            <person name="Brun Y.V."/>
        </authorList>
    </citation>
    <scope>NUCLEOTIDE SEQUENCE [LARGE SCALE GENOMIC DNA]</scope>
    <source>
        <strain evidence="3">C19</strain>
    </source>
</reference>